<gene>
    <name evidence="2" type="ORF">F7725_011798</name>
</gene>
<organism evidence="2 3">
    <name type="scientific">Dissostichus mawsoni</name>
    <name type="common">Antarctic cod</name>
    <dbReference type="NCBI Taxonomy" id="36200"/>
    <lineage>
        <taxon>Eukaryota</taxon>
        <taxon>Metazoa</taxon>
        <taxon>Chordata</taxon>
        <taxon>Craniata</taxon>
        <taxon>Vertebrata</taxon>
        <taxon>Euteleostomi</taxon>
        <taxon>Actinopterygii</taxon>
        <taxon>Neopterygii</taxon>
        <taxon>Teleostei</taxon>
        <taxon>Neoteleostei</taxon>
        <taxon>Acanthomorphata</taxon>
        <taxon>Eupercaria</taxon>
        <taxon>Perciformes</taxon>
        <taxon>Notothenioidei</taxon>
        <taxon>Nototheniidae</taxon>
        <taxon>Dissostichus</taxon>
    </lineage>
</organism>
<comment type="caution">
    <text evidence="2">The sequence shown here is derived from an EMBL/GenBank/DDBJ whole genome shotgun (WGS) entry which is preliminary data.</text>
</comment>
<protein>
    <recommendedName>
        <fullName evidence="1">CLASP N-terminal domain-containing protein</fullName>
    </recommendedName>
</protein>
<feature type="domain" description="CLASP N-terminal" evidence="1">
    <location>
        <begin position="95"/>
        <end position="174"/>
    </location>
</feature>
<dbReference type="Gene3D" id="1.25.10.10">
    <property type="entry name" value="Leucine-rich Repeat Variant"/>
    <property type="match status" value="1"/>
</dbReference>
<dbReference type="OrthoDB" id="5870094at2759"/>
<evidence type="ECO:0000313" key="3">
    <source>
        <dbReference type="Proteomes" id="UP000518266"/>
    </source>
</evidence>
<dbReference type="EMBL" id="JAAKFY010000004">
    <property type="protein sequence ID" value="KAF3858597.1"/>
    <property type="molecule type" value="Genomic_DNA"/>
</dbReference>
<dbReference type="Proteomes" id="UP000518266">
    <property type="component" value="Unassembled WGS sequence"/>
</dbReference>
<reference evidence="2 3" key="1">
    <citation type="submission" date="2020-03" db="EMBL/GenBank/DDBJ databases">
        <title>Dissostichus mawsoni Genome sequencing and assembly.</title>
        <authorList>
            <person name="Park H."/>
        </authorList>
    </citation>
    <scope>NUCLEOTIDE SEQUENCE [LARGE SCALE GENOMIC DNA]</scope>
    <source>
        <strain evidence="2">DM0001</strain>
        <tissue evidence="2">Muscle</tissue>
    </source>
</reference>
<evidence type="ECO:0000259" key="1">
    <source>
        <dbReference type="Pfam" id="PF12348"/>
    </source>
</evidence>
<dbReference type="Pfam" id="PF12348">
    <property type="entry name" value="CLASP_N"/>
    <property type="match status" value="1"/>
</dbReference>
<sequence length="264" mass="28386">MAITAGLSSVDTHTPSELRAIPLIEDAFTPAPPAASAVPLPRRRVSRLPILCPNPVEQYFLPPRPPAAPKKTPAVAQKRTPAAAAAPTKITTAAPKVNNLRSAVACEAMTTLAELYVNLKKAMDSEVEATGRALLLKLAQTASNFVQQQANLALGAMVENCSHGRTVSTLLNTGLNKRELGPTPAPPGRQIWSSLLLAAGTSFTEHFLRAVSKMCVDAAPDVRHHGQILLQKLALNQRFLNLWTKIIPETERAPLDKILKKSKL</sequence>
<accession>A0A7J5ZD02</accession>
<dbReference type="AlphaFoldDB" id="A0A7J5ZD02"/>
<keyword evidence="3" id="KW-1185">Reference proteome</keyword>
<dbReference type="InterPro" id="IPR024395">
    <property type="entry name" value="CLASP_N_dom"/>
</dbReference>
<evidence type="ECO:0000313" key="2">
    <source>
        <dbReference type="EMBL" id="KAF3858597.1"/>
    </source>
</evidence>
<proteinExistence type="predicted"/>
<dbReference type="InterPro" id="IPR011989">
    <property type="entry name" value="ARM-like"/>
</dbReference>
<name>A0A7J5ZD02_DISMA</name>